<evidence type="ECO:0000313" key="2">
    <source>
        <dbReference type="Proteomes" id="UP001060215"/>
    </source>
</evidence>
<evidence type="ECO:0000313" key="1">
    <source>
        <dbReference type="EMBL" id="KAI8018369.1"/>
    </source>
</evidence>
<dbReference type="Proteomes" id="UP001060215">
    <property type="component" value="Chromosome 2"/>
</dbReference>
<gene>
    <name evidence="1" type="ORF">LOK49_LG04G02302</name>
</gene>
<sequence length="327" mass="38207">MDAIKIAKIQAINKFKRKQLLNNLFLYSLTALITSFFCSSPFFCYPPLFSCMKAFLFVSLPQISSPFFISKFSFIVCNLIIVFLVGESKVFTSDSPSASNIYYDVCFNRRRSPCNLSWIEKVVKFKRRYNHKEGNKITSCVYYPLQFSCMKTFLFVSLPQISSLLFISKCFFLVCNLIVIFLVRESKSFTSYSSSTSDVYYDVYVNRRSLHNLSSLDKKEEAKLERRYNYKGGNRITREITKEFVKNTIEYRLRGEISPPAPKSFEEKVVSAFGEERRRMEKQDEELDGQEYGLPVEELNKRAEDFIARVNKRRRIEAALLSVQDYT</sequence>
<dbReference type="EMBL" id="CM045759">
    <property type="protein sequence ID" value="KAI8018369.1"/>
    <property type="molecule type" value="Genomic_DNA"/>
</dbReference>
<organism evidence="1 2">
    <name type="scientific">Camellia lanceoleosa</name>
    <dbReference type="NCBI Taxonomy" id="1840588"/>
    <lineage>
        <taxon>Eukaryota</taxon>
        <taxon>Viridiplantae</taxon>
        <taxon>Streptophyta</taxon>
        <taxon>Embryophyta</taxon>
        <taxon>Tracheophyta</taxon>
        <taxon>Spermatophyta</taxon>
        <taxon>Magnoliopsida</taxon>
        <taxon>eudicotyledons</taxon>
        <taxon>Gunneridae</taxon>
        <taxon>Pentapetalae</taxon>
        <taxon>asterids</taxon>
        <taxon>Ericales</taxon>
        <taxon>Theaceae</taxon>
        <taxon>Camellia</taxon>
    </lineage>
</organism>
<comment type="caution">
    <text evidence="1">The sequence shown here is derived from an EMBL/GenBank/DDBJ whole genome shotgun (WGS) entry which is preliminary data.</text>
</comment>
<name>A0ACC0I0N7_9ERIC</name>
<keyword evidence="2" id="KW-1185">Reference proteome</keyword>
<accession>A0ACC0I0N7</accession>
<protein>
    <submittedName>
        <fullName evidence="1">Uncharacterized protein</fullName>
    </submittedName>
</protein>
<proteinExistence type="predicted"/>
<reference evidence="1 2" key="1">
    <citation type="journal article" date="2022" name="Plant J.">
        <title>Chromosome-level genome of Camellia lanceoleosa provides a valuable resource for understanding genome evolution and self-incompatibility.</title>
        <authorList>
            <person name="Gong W."/>
            <person name="Xiao S."/>
            <person name="Wang L."/>
            <person name="Liao Z."/>
            <person name="Chang Y."/>
            <person name="Mo W."/>
            <person name="Hu G."/>
            <person name="Li W."/>
            <person name="Zhao G."/>
            <person name="Zhu H."/>
            <person name="Hu X."/>
            <person name="Ji K."/>
            <person name="Xiang X."/>
            <person name="Song Q."/>
            <person name="Yuan D."/>
            <person name="Jin S."/>
            <person name="Zhang L."/>
        </authorList>
    </citation>
    <scope>NUCLEOTIDE SEQUENCE [LARGE SCALE GENOMIC DNA]</scope>
    <source>
        <strain evidence="1">SQ_2022a</strain>
    </source>
</reference>